<dbReference type="NCBIfam" id="TIGR01891">
    <property type="entry name" value="amidohydrolases"/>
    <property type="match status" value="1"/>
</dbReference>
<proteinExistence type="predicted"/>
<dbReference type="Pfam" id="PF07687">
    <property type="entry name" value="M20_dimer"/>
    <property type="match status" value="1"/>
</dbReference>
<dbReference type="InterPro" id="IPR036264">
    <property type="entry name" value="Bact_exopeptidase_dim_dom"/>
</dbReference>
<name>A0AB35UIT5_9FIRM</name>
<dbReference type="PANTHER" id="PTHR11014">
    <property type="entry name" value="PEPTIDASE M20 FAMILY MEMBER"/>
    <property type="match status" value="1"/>
</dbReference>
<feature type="binding site" evidence="2">
    <location>
        <position position="100"/>
    </location>
    <ligand>
        <name>Mn(2+)</name>
        <dbReference type="ChEBI" id="CHEBI:29035"/>
        <label>2</label>
    </ligand>
</feature>
<dbReference type="PANTHER" id="PTHR11014:SF63">
    <property type="entry name" value="METALLOPEPTIDASE, PUTATIVE (AFU_ORTHOLOGUE AFUA_6G09600)-RELATED"/>
    <property type="match status" value="1"/>
</dbReference>
<dbReference type="GO" id="GO:0046872">
    <property type="term" value="F:metal ion binding"/>
    <property type="evidence" value="ECO:0007669"/>
    <property type="project" value="UniProtKB-KW"/>
</dbReference>
<evidence type="ECO:0000256" key="1">
    <source>
        <dbReference type="ARBA" id="ARBA00022801"/>
    </source>
</evidence>
<dbReference type="EMBL" id="JALDAW010000002">
    <property type="protein sequence ID" value="MDY5166666.1"/>
    <property type="molecule type" value="Genomic_DNA"/>
</dbReference>
<feature type="binding site" evidence="2">
    <location>
        <position position="162"/>
    </location>
    <ligand>
        <name>Mn(2+)</name>
        <dbReference type="ChEBI" id="CHEBI:29035"/>
        <label>2</label>
    </ligand>
</feature>
<dbReference type="Pfam" id="PF01546">
    <property type="entry name" value="Peptidase_M20"/>
    <property type="match status" value="1"/>
</dbReference>
<dbReference type="FunFam" id="3.30.70.360:FF:000001">
    <property type="entry name" value="N-acetyldiaminopimelate deacetylase"/>
    <property type="match status" value="1"/>
</dbReference>
<dbReference type="CDD" id="cd03886">
    <property type="entry name" value="M20_Acy1"/>
    <property type="match status" value="1"/>
</dbReference>
<feature type="binding site" evidence="2">
    <location>
        <position position="136"/>
    </location>
    <ligand>
        <name>Mn(2+)</name>
        <dbReference type="ChEBI" id="CHEBI:29035"/>
        <label>2</label>
    </ligand>
</feature>
<dbReference type="InterPro" id="IPR002933">
    <property type="entry name" value="Peptidase_M20"/>
</dbReference>
<sequence>MYSSIYTESKEMYDELKEWRRELHKTPELGLELPQTVSFVKNKLTELGIPFETKVNGNCIVGYLGSGERCLLLRADMDGLPMFEESQLSYASQNGNMHACGHDIHTTALLGAAKLLKKHEQDLKGKIKLLFQPGEETFEGARAVIKEGILENPKVDAAFAVHVASTLPVKTIAYGTLTATSVFGFKITITGKGTHGAMPQNGIDPINVGVTIYQALQELIARECAPSKEVSLTIGQFNSGTMNNVIPETAVLQGTLRTFDSETKQYLITRIKEIVKNISKAFRAESKIEVLTDIPVLCCDEKRNEEIVKALNLMNAELKIISGLHTTGSDDFAVYANEVPASYFMIGAKENSNTIYAHHNPKVCFNEQVLPIAAAVYACTALDWK</sequence>
<dbReference type="SUPFAM" id="SSF53187">
    <property type="entry name" value="Zn-dependent exopeptidases"/>
    <property type="match status" value="1"/>
</dbReference>
<evidence type="ECO:0000313" key="5">
    <source>
        <dbReference type="Proteomes" id="UP001276902"/>
    </source>
</evidence>
<keyword evidence="2" id="KW-0464">Manganese</keyword>
<dbReference type="InterPro" id="IPR017439">
    <property type="entry name" value="Amidohydrolase"/>
</dbReference>
<dbReference type="RefSeq" id="WP_320882766.1">
    <property type="nucleotide sequence ID" value="NZ_BAABZA010000008.1"/>
</dbReference>
<reference evidence="4" key="1">
    <citation type="submission" date="2022-03" db="EMBL/GenBank/DDBJ databases">
        <title>First case of bacteraemia caused by Dielma fastidiosa in a patient hospitalised with diverticulitis.</title>
        <authorList>
            <person name="Forman-Ankjaer B."/>
            <person name="Hvid-Jensen F."/>
            <person name="Kobel C.M."/>
            <person name="Greve T."/>
        </authorList>
    </citation>
    <scope>NUCLEOTIDE SEQUENCE</scope>
    <source>
        <strain evidence="4">AUH_DF_2021</strain>
    </source>
</reference>
<evidence type="ECO:0000259" key="3">
    <source>
        <dbReference type="Pfam" id="PF07687"/>
    </source>
</evidence>
<dbReference type="GO" id="GO:0050118">
    <property type="term" value="F:N-acetyldiaminopimelate deacetylase activity"/>
    <property type="evidence" value="ECO:0007669"/>
    <property type="project" value="UniProtKB-ARBA"/>
</dbReference>
<comment type="cofactor">
    <cofactor evidence="2">
        <name>Mn(2+)</name>
        <dbReference type="ChEBI" id="CHEBI:29035"/>
    </cofactor>
    <text evidence="2">The Mn(2+) ion enhances activity.</text>
</comment>
<comment type="caution">
    <text evidence="4">The sequence shown here is derived from an EMBL/GenBank/DDBJ whole genome shotgun (WGS) entry which is preliminary data.</text>
</comment>
<dbReference type="PIRSF" id="PIRSF005962">
    <property type="entry name" value="Pept_M20D_amidohydro"/>
    <property type="match status" value="1"/>
</dbReference>
<dbReference type="Gene3D" id="3.30.70.360">
    <property type="match status" value="1"/>
</dbReference>
<organism evidence="4 5">
    <name type="scientific">Dielma fastidiosa</name>
    <dbReference type="NCBI Taxonomy" id="1034346"/>
    <lineage>
        <taxon>Bacteria</taxon>
        <taxon>Bacillati</taxon>
        <taxon>Bacillota</taxon>
        <taxon>Erysipelotrichia</taxon>
        <taxon>Erysipelotrichales</taxon>
        <taxon>Erysipelotrichaceae</taxon>
        <taxon>Dielma</taxon>
    </lineage>
</organism>
<dbReference type="SUPFAM" id="SSF55031">
    <property type="entry name" value="Bacterial exopeptidase dimerisation domain"/>
    <property type="match status" value="1"/>
</dbReference>
<evidence type="ECO:0000256" key="2">
    <source>
        <dbReference type="PIRSR" id="PIRSR005962-1"/>
    </source>
</evidence>
<gene>
    <name evidence="4" type="ORF">MQE39_00815</name>
</gene>
<evidence type="ECO:0000313" key="4">
    <source>
        <dbReference type="EMBL" id="MDY5166666.1"/>
    </source>
</evidence>
<keyword evidence="1" id="KW-0378">Hydrolase</keyword>
<dbReference type="InterPro" id="IPR011650">
    <property type="entry name" value="Peptidase_M20_dimer"/>
</dbReference>
<dbReference type="Proteomes" id="UP001276902">
    <property type="component" value="Unassembled WGS sequence"/>
</dbReference>
<feature type="domain" description="Peptidase M20 dimerisation" evidence="3">
    <location>
        <begin position="183"/>
        <end position="280"/>
    </location>
</feature>
<feature type="binding site" evidence="2">
    <location>
        <position position="359"/>
    </location>
    <ligand>
        <name>Mn(2+)</name>
        <dbReference type="ChEBI" id="CHEBI:29035"/>
        <label>2</label>
    </ligand>
</feature>
<protein>
    <submittedName>
        <fullName evidence="4">M20 family metallopeptidase</fullName>
    </submittedName>
</protein>
<dbReference type="AlphaFoldDB" id="A0AB35UIT5"/>
<dbReference type="Gene3D" id="3.40.630.10">
    <property type="entry name" value="Zn peptidases"/>
    <property type="match status" value="1"/>
</dbReference>
<keyword evidence="2" id="KW-0479">Metal-binding</keyword>
<feature type="binding site" evidence="2">
    <location>
        <position position="102"/>
    </location>
    <ligand>
        <name>Mn(2+)</name>
        <dbReference type="ChEBI" id="CHEBI:29035"/>
        <label>2</label>
    </ligand>
</feature>
<dbReference type="GO" id="GO:0019877">
    <property type="term" value="P:diaminopimelate biosynthetic process"/>
    <property type="evidence" value="ECO:0007669"/>
    <property type="project" value="UniProtKB-ARBA"/>
</dbReference>
<accession>A0AB35UIT5</accession>